<sequence>MALAATAVAADDLDNIGNLNQSQFDGLSQDLAAAFSYKAGASAEALGVIGFDVGVAVTSTDLEHPDAWTAAMSSGDTIDTLIIPKLYVQKGLPFDIDVGGYYFTVPDSNIDAWGAEIKYSIISGNVALPAVALRGSFTTLDADDQLELDSQSVDVSISKGILMLTPYAGIGRVWAESTPKAGSGLQTVDISETRTFIGVTLHPPLFNLALERDSVGGIVSYNLKFGLAF</sequence>
<evidence type="ECO:0000313" key="1">
    <source>
        <dbReference type="EMBL" id="ALP52013.1"/>
    </source>
</evidence>
<dbReference type="KEGG" id="tee:Tel_02030"/>
<organism evidence="1 2">
    <name type="scientific">Candidatus Tenderia electrophaga</name>
    <dbReference type="NCBI Taxonomy" id="1748243"/>
    <lineage>
        <taxon>Bacteria</taxon>
        <taxon>Pseudomonadati</taxon>
        <taxon>Pseudomonadota</taxon>
        <taxon>Gammaproteobacteria</taxon>
        <taxon>Candidatus Tenderiales</taxon>
        <taxon>Candidatus Tenderiaceae</taxon>
        <taxon>Candidatus Tenderia</taxon>
    </lineage>
</organism>
<evidence type="ECO:0000313" key="2">
    <source>
        <dbReference type="Proteomes" id="UP000055136"/>
    </source>
</evidence>
<gene>
    <name evidence="1" type="ORF">Tel_02030</name>
</gene>
<protein>
    <submittedName>
        <fullName evidence="1">Uncharacterized protein</fullName>
    </submittedName>
</protein>
<proteinExistence type="predicted"/>
<name>A0A0S2TA20_9GAMM</name>
<dbReference type="EMBL" id="CP013099">
    <property type="protein sequence ID" value="ALP52013.1"/>
    <property type="molecule type" value="Genomic_DNA"/>
</dbReference>
<reference evidence="1" key="1">
    <citation type="submission" date="2015-10" db="EMBL/GenBank/DDBJ databases">
        <title>Description of Candidatus Tenderia electrophaga gen. nov, sp. nov., an Uncultivated Electroautotroph from a Biocathode Enrichment.</title>
        <authorList>
            <person name="Eddie B.J."/>
            <person name="Malanoski A.P."/>
            <person name="Wang Z."/>
            <person name="Hall R.J."/>
            <person name="Oh S.D."/>
            <person name="Heiner C."/>
            <person name="Lin B."/>
            <person name="Strycharz-Glaven S.M."/>
        </authorList>
    </citation>
    <scope>NUCLEOTIDE SEQUENCE [LARGE SCALE GENOMIC DNA]</scope>
    <source>
        <strain evidence="1">NRL1</strain>
    </source>
</reference>
<keyword evidence="2" id="KW-1185">Reference proteome</keyword>
<dbReference type="Proteomes" id="UP000055136">
    <property type="component" value="Chromosome"/>
</dbReference>
<dbReference type="AlphaFoldDB" id="A0A0S2TA20"/>
<accession>A0A0S2TA20</accession>